<proteinExistence type="inferred from homology"/>
<dbReference type="InterPro" id="IPR009075">
    <property type="entry name" value="AcylCo_DH/oxidase_C"/>
</dbReference>
<evidence type="ECO:0000256" key="3">
    <source>
        <dbReference type="ARBA" id="ARBA00022630"/>
    </source>
</evidence>
<dbReference type="PANTHER" id="PTHR43292:SF4">
    <property type="entry name" value="ACYL-COA DEHYDROGENASE FADE34"/>
    <property type="match status" value="1"/>
</dbReference>
<dbReference type="Gene3D" id="2.40.110.10">
    <property type="entry name" value="Butyryl-CoA Dehydrogenase, subunit A, domain 2"/>
    <property type="match status" value="1"/>
</dbReference>
<dbReference type="AlphaFoldDB" id="A0A6C7E8T3"/>
<dbReference type="FunFam" id="2.40.110.10:FF:000011">
    <property type="entry name" value="Acyl-CoA dehydrogenase FadE34"/>
    <property type="match status" value="1"/>
</dbReference>
<accession>A0A6C7E8T3</accession>
<dbReference type="Gene3D" id="1.10.540.10">
    <property type="entry name" value="Acyl-CoA dehydrogenase/oxidase, N-terminal domain"/>
    <property type="match status" value="1"/>
</dbReference>
<dbReference type="GO" id="GO:0050660">
    <property type="term" value="F:flavin adenine dinucleotide binding"/>
    <property type="evidence" value="ECO:0007669"/>
    <property type="project" value="InterPro"/>
</dbReference>
<organism evidence="9 10">
    <name type="scientific">Ilumatobacter coccineus (strain NBRC 103263 / KCTC 29153 / YM16-304)</name>
    <dbReference type="NCBI Taxonomy" id="1313172"/>
    <lineage>
        <taxon>Bacteria</taxon>
        <taxon>Bacillati</taxon>
        <taxon>Actinomycetota</taxon>
        <taxon>Acidimicrobiia</taxon>
        <taxon>Acidimicrobiales</taxon>
        <taxon>Ilumatobacteraceae</taxon>
        <taxon>Ilumatobacter</taxon>
    </lineage>
</organism>
<protein>
    <submittedName>
        <fullName evidence="9">Putative acyl-CoA dehydrogenase</fullName>
        <ecNumber evidence="9">1.3.99.-</ecNumber>
    </submittedName>
</protein>
<evidence type="ECO:0000259" key="7">
    <source>
        <dbReference type="Pfam" id="PF00441"/>
    </source>
</evidence>
<dbReference type="SUPFAM" id="SSF56645">
    <property type="entry name" value="Acyl-CoA dehydrogenase NM domain-like"/>
    <property type="match status" value="1"/>
</dbReference>
<keyword evidence="3 6" id="KW-0285">Flavoprotein</keyword>
<dbReference type="InterPro" id="IPR006091">
    <property type="entry name" value="Acyl-CoA_Oxase/DH_mid-dom"/>
</dbReference>
<dbReference type="InterPro" id="IPR036250">
    <property type="entry name" value="AcylCo_DH-like_C"/>
</dbReference>
<reference evidence="9 10" key="1">
    <citation type="journal article" date="2013" name="Int. J. Syst. Evol. Microbiol.">
        <title>Ilumatobacter nonamiense sp. nov. and Ilumatobacter coccineum sp. nov., isolated from seashore sand.</title>
        <authorList>
            <person name="Matsumoto A."/>
            <person name="Kasai H."/>
            <person name="Matsuo Y."/>
            <person name="Shizuri Y."/>
            <person name="Ichikawa N."/>
            <person name="Fujita N."/>
            <person name="Omura S."/>
            <person name="Takahashi Y."/>
        </authorList>
    </citation>
    <scope>NUCLEOTIDE SEQUENCE [LARGE SCALE GENOMIC DNA]</scope>
    <source>
        <strain evidence="10">NBRC 103263 / KCTC 29153 / YM16-304</strain>
    </source>
</reference>
<evidence type="ECO:0000256" key="6">
    <source>
        <dbReference type="RuleBase" id="RU362125"/>
    </source>
</evidence>
<dbReference type="Pfam" id="PF02770">
    <property type="entry name" value="Acyl-CoA_dh_M"/>
    <property type="match status" value="1"/>
</dbReference>
<evidence type="ECO:0000259" key="8">
    <source>
        <dbReference type="Pfam" id="PF02770"/>
    </source>
</evidence>
<gene>
    <name evidence="9" type="ORF">YM304_06940</name>
</gene>
<evidence type="ECO:0000256" key="2">
    <source>
        <dbReference type="ARBA" id="ARBA00009347"/>
    </source>
</evidence>
<dbReference type="InterPro" id="IPR046373">
    <property type="entry name" value="Acyl-CoA_Oxase/DH_mid-dom_sf"/>
</dbReference>
<dbReference type="InterPro" id="IPR009100">
    <property type="entry name" value="AcylCoA_DH/oxidase_NM_dom_sf"/>
</dbReference>
<evidence type="ECO:0000256" key="4">
    <source>
        <dbReference type="ARBA" id="ARBA00022827"/>
    </source>
</evidence>
<keyword evidence="5 6" id="KW-0560">Oxidoreductase</keyword>
<dbReference type="InterPro" id="IPR037069">
    <property type="entry name" value="AcylCoA_DH/ox_N_sf"/>
</dbReference>
<dbReference type="Proteomes" id="UP000011863">
    <property type="component" value="Chromosome"/>
</dbReference>
<dbReference type="PANTHER" id="PTHR43292">
    <property type="entry name" value="ACYL-COA DEHYDROGENASE"/>
    <property type="match status" value="1"/>
</dbReference>
<keyword evidence="10" id="KW-1185">Reference proteome</keyword>
<feature type="domain" description="Acyl-CoA dehydrogenase/oxidase C-terminal" evidence="7">
    <location>
        <begin position="227"/>
        <end position="389"/>
    </location>
</feature>
<sequence>MTALDDAPTTTSDPETTRVNEAIDALLAAHDPTTIDNIEFRGHRYDAGLAWVHFAEGDGGLGVRPELNRLVDKRLRAAGAKPTDPSTFFMELAGPTIATHGSPEVKARFLRPMFTGEEKWCQLFSEPGAGSDFAGLGTRAERDGDEWIVNGQKVWNTLAHLADFGMLVTRTDPEAPKHKGMTYFALDMRAEGVEVRPLRQITGEAEFNEVYMTDVRVPDAHRVGDVGEGWRASLTTLMNERNAIGGGGGGAPRRGAAANDAVEVWQAMDASKQTAADKDTLMKWWVQAEVGRLTNMRAAQNAKSGNPGPEMSIAKLAYSELNKGLYEFCMNLLGADALIDYDYTFRRPEDLDVSGTAHGLRYAFLRVRANSIEGGTSEIMRNIVGEQVLGLPGEPRVDKSVPWNEVPRN</sequence>
<dbReference type="RefSeq" id="WP_015440256.1">
    <property type="nucleotide sequence ID" value="NC_020520.1"/>
</dbReference>
<dbReference type="Pfam" id="PF00441">
    <property type="entry name" value="Acyl-CoA_dh_1"/>
    <property type="match status" value="1"/>
</dbReference>
<dbReference type="Gene3D" id="1.20.140.10">
    <property type="entry name" value="Butyryl-CoA Dehydrogenase, subunit A, domain 3"/>
    <property type="match status" value="1"/>
</dbReference>
<evidence type="ECO:0000313" key="10">
    <source>
        <dbReference type="Proteomes" id="UP000011863"/>
    </source>
</evidence>
<dbReference type="GO" id="GO:0016627">
    <property type="term" value="F:oxidoreductase activity, acting on the CH-CH group of donors"/>
    <property type="evidence" value="ECO:0007669"/>
    <property type="project" value="InterPro"/>
</dbReference>
<evidence type="ECO:0000256" key="5">
    <source>
        <dbReference type="ARBA" id="ARBA00023002"/>
    </source>
</evidence>
<evidence type="ECO:0000313" key="9">
    <source>
        <dbReference type="EMBL" id="BAN01008.1"/>
    </source>
</evidence>
<dbReference type="SUPFAM" id="SSF47203">
    <property type="entry name" value="Acyl-CoA dehydrogenase C-terminal domain-like"/>
    <property type="match status" value="1"/>
</dbReference>
<dbReference type="KEGG" id="aym:YM304_06940"/>
<comment type="cofactor">
    <cofactor evidence="1 6">
        <name>FAD</name>
        <dbReference type="ChEBI" id="CHEBI:57692"/>
    </cofactor>
</comment>
<name>A0A6C7E8T3_ILUCY</name>
<dbReference type="GO" id="GO:0005886">
    <property type="term" value="C:plasma membrane"/>
    <property type="evidence" value="ECO:0007669"/>
    <property type="project" value="TreeGrafter"/>
</dbReference>
<evidence type="ECO:0000256" key="1">
    <source>
        <dbReference type="ARBA" id="ARBA00001974"/>
    </source>
</evidence>
<dbReference type="InterPro" id="IPR052161">
    <property type="entry name" value="Mycobact_Acyl-CoA_DH"/>
</dbReference>
<feature type="domain" description="Acyl-CoA oxidase/dehydrogenase middle" evidence="8">
    <location>
        <begin position="121"/>
        <end position="215"/>
    </location>
</feature>
<comment type="similarity">
    <text evidence="2 6">Belongs to the acyl-CoA dehydrogenase family.</text>
</comment>
<dbReference type="EMBL" id="AP012057">
    <property type="protein sequence ID" value="BAN01008.1"/>
    <property type="molecule type" value="Genomic_DNA"/>
</dbReference>
<dbReference type="OrthoDB" id="3848038at2"/>
<keyword evidence="4 6" id="KW-0274">FAD</keyword>
<dbReference type="EC" id="1.3.99.-" evidence="9"/>